<dbReference type="InterPro" id="IPR035069">
    <property type="entry name" value="TTHA1013/TTHA0281-like"/>
</dbReference>
<evidence type="ECO:0000313" key="3">
    <source>
        <dbReference type="Proteomes" id="UP000430564"/>
    </source>
</evidence>
<dbReference type="OrthoDB" id="9807959at2"/>
<dbReference type="EMBL" id="WEHX01000195">
    <property type="protein sequence ID" value="KAB7650790.1"/>
    <property type="molecule type" value="Genomic_DNA"/>
</dbReference>
<protein>
    <recommendedName>
        <fullName evidence="1">HicB-like antitoxin of toxin-antitoxin system domain-containing protein</fullName>
    </recommendedName>
</protein>
<comment type="caution">
    <text evidence="2">The sequence shown here is derived from an EMBL/GenBank/DDBJ whole genome shotgun (WGS) entry which is preliminary data.</text>
</comment>
<dbReference type="Proteomes" id="UP000430564">
    <property type="component" value="Unassembled WGS sequence"/>
</dbReference>
<feature type="domain" description="HicB-like antitoxin of toxin-antitoxin system" evidence="1">
    <location>
        <begin position="3"/>
        <end position="89"/>
    </location>
</feature>
<evidence type="ECO:0000259" key="1">
    <source>
        <dbReference type="Pfam" id="PF15919"/>
    </source>
</evidence>
<proteinExistence type="predicted"/>
<reference evidence="2 3" key="1">
    <citation type="submission" date="2019-10" db="EMBL/GenBank/DDBJ databases">
        <title>Genome diversity of Sutterella seckii.</title>
        <authorList>
            <person name="Chaplin A.V."/>
            <person name="Sokolova S.R."/>
            <person name="Mosin K.A."/>
            <person name="Ivanova E.L."/>
            <person name="Kochetkova T.O."/>
            <person name="Goltsov A.Y."/>
            <person name="Trofimov D.Y."/>
            <person name="Efimov B.A."/>
        </authorList>
    </citation>
    <scope>NUCLEOTIDE SEQUENCE [LARGE SCALE GENOMIC DNA]</scope>
    <source>
        <strain evidence="2 3">ASD393</strain>
    </source>
</reference>
<dbReference type="AlphaFoldDB" id="A0A6I1EHX1"/>
<dbReference type="InterPro" id="IPR031807">
    <property type="entry name" value="HicB-like"/>
</dbReference>
<evidence type="ECO:0000313" key="2">
    <source>
        <dbReference type="EMBL" id="KAB7650790.1"/>
    </source>
</evidence>
<dbReference type="RefSeq" id="WP_152159264.1">
    <property type="nucleotide sequence ID" value="NZ_WEHX01000195.1"/>
</dbReference>
<dbReference type="Pfam" id="PF15919">
    <property type="entry name" value="HicB_lk_antitox"/>
    <property type="match status" value="1"/>
</dbReference>
<name>A0A6I1EHX1_9BURK</name>
<dbReference type="PANTHER" id="PTHR34504:SF2">
    <property type="entry name" value="UPF0150 PROTEIN SSL0259"/>
    <property type="match status" value="1"/>
</dbReference>
<dbReference type="SUPFAM" id="SSF143100">
    <property type="entry name" value="TTHA1013/TTHA0281-like"/>
    <property type="match status" value="1"/>
</dbReference>
<dbReference type="PANTHER" id="PTHR34504">
    <property type="entry name" value="ANTITOXIN HICB"/>
    <property type="match status" value="1"/>
</dbReference>
<dbReference type="InterPro" id="IPR051404">
    <property type="entry name" value="TA_system_antitoxin"/>
</dbReference>
<organism evidence="2 3">
    <name type="scientific">Sutterella seckii</name>
    <dbReference type="NCBI Taxonomy" id="1944635"/>
    <lineage>
        <taxon>Bacteria</taxon>
        <taxon>Pseudomonadati</taxon>
        <taxon>Pseudomonadota</taxon>
        <taxon>Betaproteobacteria</taxon>
        <taxon>Burkholderiales</taxon>
        <taxon>Sutterellaceae</taxon>
        <taxon>Sutterella</taxon>
    </lineage>
</organism>
<accession>A0A6I1EHX1</accession>
<sequence length="90" mass="9860">MRYPIVIEPGDEKTAYGVIVPDLPGCFSAGDTLDEAFDRAREAIEGWIECTVDEGQDIPKPSAMEAIRKNPAFNGWIFGAVDVELSKISE</sequence>
<dbReference type="Gene3D" id="3.30.160.250">
    <property type="match status" value="1"/>
</dbReference>
<gene>
    <name evidence="2" type="ORF">GBM95_11770</name>
</gene>